<organism evidence="2">
    <name type="scientific">Pithovirus LCPAC101</name>
    <dbReference type="NCBI Taxonomy" id="2506586"/>
    <lineage>
        <taxon>Viruses</taxon>
        <taxon>Pithoviruses</taxon>
    </lineage>
</organism>
<feature type="region of interest" description="Disordered" evidence="1">
    <location>
        <begin position="144"/>
        <end position="163"/>
    </location>
</feature>
<feature type="region of interest" description="Disordered" evidence="1">
    <location>
        <begin position="86"/>
        <end position="116"/>
    </location>
</feature>
<sequence length="268" mass="31380">MKVKNNENLSLLDRLTYKHILSNISDFNDFDNYLREYEEIRSTNINEGTYYKLTDNIEDTLNLTTNIFNDGYNRAKEKIRSKHDFLGRDKDKDSNEDSDKDKDSDRDSDKDSIKEEKTALEEGEIISVNDYLKKKLSALVDKNKYPDNPLKRKSNSYSDNGPYKRSRTYTNNLALGIYYKSNYQKNQTHDVLCYYNYSCSCFNGNCSVKYCKCVLCPNSDIKTLEYIKNNINQFVSSHRKHGKYAGKSIHKINYRGCLLYGCPFNRLK</sequence>
<evidence type="ECO:0000313" key="2">
    <source>
        <dbReference type="EMBL" id="QBK89724.1"/>
    </source>
</evidence>
<evidence type="ECO:0000256" key="1">
    <source>
        <dbReference type="SAM" id="MobiDB-lite"/>
    </source>
</evidence>
<protein>
    <submittedName>
        <fullName evidence="2">Uncharacterized protein</fullName>
    </submittedName>
</protein>
<accession>A0A481Z2S5</accession>
<reference evidence="2" key="1">
    <citation type="journal article" date="2019" name="MBio">
        <title>Virus Genomes from Deep Sea Sediments Expand the Ocean Megavirome and Support Independent Origins of Viral Gigantism.</title>
        <authorList>
            <person name="Backstrom D."/>
            <person name="Yutin N."/>
            <person name="Jorgensen S.L."/>
            <person name="Dharamshi J."/>
            <person name="Homa F."/>
            <person name="Zaremba-Niedwiedzka K."/>
            <person name="Spang A."/>
            <person name="Wolf Y.I."/>
            <person name="Koonin E.V."/>
            <person name="Ettema T.J."/>
        </authorList>
    </citation>
    <scope>NUCLEOTIDE SEQUENCE</scope>
</reference>
<proteinExistence type="predicted"/>
<dbReference type="EMBL" id="MK500439">
    <property type="protein sequence ID" value="QBK89724.1"/>
    <property type="molecule type" value="Genomic_DNA"/>
</dbReference>
<name>A0A481Z2S5_9VIRU</name>
<gene>
    <name evidence="2" type="ORF">LCPAC101_00070</name>
</gene>